<evidence type="ECO:0000256" key="1">
    <source>
        <dbReference type="SAM" id="MobiDB-lite"/>
    </source>
</evidence>
<name>A0A2Z2QKK7_9CHLO</name>
<sequence length="102" mass="11183">MWSACCLLEASCLPFLSLRRRAVPCLPCAPTPAKPNPKGIVGKPCCAGLPAHFFSLTRPIATQDEPRPKDAHRFATKYTPKESTPQTYPEGNCGNCTPRREL</sequence>
<gene>
    <name evidence="2" type="primary">orf102</name>
</gene>
<dbReference type="AlphaFoldDB" id="A0A2Z2QKK7"/>
<reference evidence="2" key="1">
    <citation type="journal article" date="2018" name="Gene">
        <title>The complete mitochondrial genome of the Caulerpa lentillifera (Ulvophyceae, Chlorophyta): Sequence, genome content, organization structure and phylogenetic consideration.</title>
        <authorList>
            <person name="Zheng F."/>
            <person name="Liu H."/>
            <person name="Jiang M."/>
            <person name="Xu Z."/>
            <person name="Wang Z."/>
            <person name="Wang C."/>
            <person name="Du F."/>
            <person name="Shen Z."/>
            <person name="Wang B."/>
        </authorList>
    </citation>
    <scope>NUCLEOTIDE SEQUENCE</scope>
</reference>
<evidence type="ECO:0000313" key="2">
    <source>
        <dbReference type="EMBL" id="AST24274.1"/>
    </source>
</evidence>
<feature type="region of interest" description="Disordered" evidence="1">
    <location>
        <begin position="59"/>
        <end position="102"/>
    </location>
</feature>
<feature type="compositionally biased region" description="Basic and acidic residues" evidence="1">
    <location>
        <begin position="64"/>
        <end position="73"/>
    </location>
</feature>
<organism evidence="2">
    <name type="scientific">Caulerpa lentillifera</name>
    <dbReference type="NCBI Taxonomy" id="148947"/>
    <lineage>
        <taxon>Eukaryota</taxon>
        <taxon>Viridiplantae</taxon>
        <taxon>Chlorophyta</taxon>
        <taxon>core chlorophytes</taxon>
        <taxon>Ulvophyceae</taxon>
        <taxon>TCBD clade</taxon>
        <taxon>Bryopsidales</taxon>
        <taxon>Halimedineae</taxon>
        <taxon>Caulerpaceae</taxon>
        <taxon>Caulerpa</taxon>
    </lineage>
</organism>
<geneLocation type="mitochondrion" evidence="2"/>
<dbReference type="GeneID" id="37544070"/>
<dbReference type="RefSeq" id="YP_009504799.1">
    <property type="nucleotide sequence ID" value="NC_038217.1"/>
</dbReference>
<keyword evidence="2" id="KW-0496">Mitochondrion</keyword>
<proteinExistence type="predicted"/>
<protein>
    <submittedName>
        <fullName evidence="2">Uncharacterized protein</fullName>
    </submittedName>
</protein>
<accession>A0A2Z2QKK7</accession>
<dbReference type="EMBL" id="KX761577">
    <property type="protein sequence ID" value="AST24274.1"/>
    <property type="molecule type" value="Genomic_DNA"/>
</dbReference>